<name>A0ABD3XM49_SINWO</name>
<gene>
    <name evidence="1" type="ORF">ACJMK2_026518</name>
</gene>
<dbReference type="EMBL" id="JBJQND010000002">
    <property type="protein sequence ID" value="KAL3886533.1"/>
    <property type="molecule type" value="Genomic_DNA"/>
</dbReference>
<protein>
    <submittedName>
        <fullName evidence="1">Uncharacterized protein</fullName>
    </submittedName>
</protein>
<organism evidence="1 2">
    <name type="scientific">Sinanodonta woodiana</name>
    <name type="common">Chinese pond mussel</name>
    <name type="synonym">Anodonta woodiana</name>
    <dbReference type="NCBI Taxonomy" id="1069815"/>
    <lineage>
        <taxon>Eukaryota</taxon>
        <taxon>Metazoa</taxon>
        <taxon>Spiralia</taxon>
        <taxon>Lophotrochozoa</taxon>
        <taxon>Mollusca</taxon>
        <taxon>Bivalvia</taxon>
        <taxon>Autobranchia</taxon>
        <taxon>Heteroconchia</taxon>
        <taxon>Palaeoheterodonta</taxon>
        <taxon>Unionida</taxon>
        <taxon>Unionoidea</taxon>
        <taxon>Unionidae</taxon>
        <taxon>Unioninae</taxon>
        <taxon>Sinanodonta</taxon>
    </lineage>
</organism>
<evidence type="ECO:0000313" key="2">
    <source>
        <dbReference type="Proteomes" id="UP001634394"/>
    </source>
</evidence>
<dbReference type="Proteomes" id="UP001634394">
    <property type="component" value="Unassembled WGS sequence"/>
</dbReference>
<comment type="caution">
    <text evidence="1">The sequence shown here is derived from an EMBL/GenBank/DDBJ whole genome shotgun (WGS) entry which is preliminary data.</text>
</comment>
<evidence type="ECO:0000313" key="1">
    <source>
        <dbReference type="EMBL" id="KAL3886533.1"/>
    </source>
</evidence>
<reference evidence="1 2" key="1">
    <citation type="submission" date="2024-11" db="EMBL/GenBank/DDBJ databases">
        <title>Chromosome-level genome assembly of the freshwater bivalve Anodonta woodiana.</title>
        <authorList>
            <person name="Chen X."/>
        </authorList>
    </citation>
    <scope>NUCLEOTIDE SEQUENCE [LARGE SCALE GENOMIC DNA]</scope>
    <source>
        <strain evidence="1">MN2024</strain>
        <tissue evidence="1">Gills</tissue>
    </source>
</reference>
<keyword evidence="2" id="KW-1185">Reference proteome</keyword>
<dbReference type="AlphaFoldDB" id="A0ABD3XM49"/>
<proteinExistence type="predicted"/>
<accession>A0ABD3XM49</accession>
<sequence length="187" mass="22046">MGTENVRVVAMQKFLRRSDSRDMENDRTFIYGKNILNTRIESKRVLFDSVFFSGNALEINLVQFCLMRLLQVQNINEYLVSFHDEFYDGFVVWNTHRIRANRTNSPAGKPLCLHLLPDMENVEDHLCDVSEEEIEVCRMECAEERIYPCEEELFELCCLHIWKEPDVAIYIHLNCHKKHSSMHVSNS</sequence>